<organism evidence="1 2">
    <name type="scientific">Mycolicibacterium frederiksbergense</name>
    <dbReference type="NCBI Taxonomy" id="117567"/>
    <lineage>
        <taxon>Bacteria</taxon>
        <taxon>Bacillati</taxon>
        <taxon>Actinomycetota</taxon>
        <taxon>Actinomycetes</taxon>
        <taxon>Mycobacteriales</taxon>
        <taxon>Mycobacteriaceae</taxon>
        <taxon>Mycolicibacterium</taxon>
    </lineage>
</organism>
<dbReference type="EMBL" id="CP038799">
    <property type="protein sequence ID" value="QIV83048.1"/>
    <property type="molecule type" value="Genomic_DNA"/>
</dbReference>
<sequence>MTDNDDDVQLMARVRALLESATASLDPADRAERIAWCREHDQHGVRMRTDPDGLLEFVWGGRPLALVRAADLDSDVPLRGEFVPTEIPDTLEGLTDD</sequence>
<reference evidence="1 2" key="1">
    <citation type="submission" date="2019-04" db="EMBL/GenBank/DDBJ databases">
        <title>Draft, Whole-Genome Sequence of the Anthracene-degrading Mycobacterium frederiksbergense LB501T, Isolated from a Polycyclic Aromatic Hydrocarbon (PAH)-Contaminated Soil.</title>
        <authorList>
            <person name="Augelletti F."/>
        </authorList>
    </citation>
    <scope>NUCLEOTIDE SEQUENCE [LARGE SCALE GENOMIC DNA]</scope>
    <source>
        <strain evidence="1 2">LB 501T</strain>
    </source>
</reference>
<dbReference type="AlphaFoldDB" id="A0A6H0S6S4"/>
<dbReference type="RefSeq" id="WP_168143484.1">
    <property type="nucleotide sequence ID" value="NZ_CP038799.1"/>
</dbReference>
<dbReference type="Proteomes" id="UP000501849">
    <property type="component" value="Chromosome"/>
</dbReference>
<gene>
    <name evidence="1" type="ORF">EXE63_20740</name>
</gene>
<keyword evidence="2" id="KW-1185">Reference proteome</keyword>
<proteinExistence type="predicted"/>
<evidence type="ECO:0000313" key="1">
    <source>
        <dbReference type="EMBL" id="QIV83048.1"/>
    </source>
</evidence>
<name>A0A6H0S6S4_9MYCO</name>
<accession>A0A6H0S6S4</accession>
<protein>
    <submittedName>
        <fullName evidence="1">Uncharacterized protein</fullName>
    </submittedName>
</protein>
<evidence type="ECO:0000313" key="2">
    <source>
        <dbReference type="Proteomes" id="UP000501849"/>
    </source>
</evidence>
<dbReference type="KEGG" id="mfre:EXE63_20740"/>